<gene>
    <name evidence="2" type="ORF">EVB03_00915</name>
</gene>
<evidence type="ECO:0000313" key="3">
    <source>
        <dbReference type="Proteomes" id="UP000315889"/>
    </source>
</evidence>
<dbReference type="EMBL" id="SHBP01000001">
    <property type="protein sequence ID" value="RZO22952.1"/>
    <property type="molecule type" value="Genomic_DNA"/>
</dbReference>
<dbReference type="AlphaFoldDB" id="A0A520MP02"/>
<dbReference type="Pfam" id="PF09917">
    <property type="entry name" value="DUF2147"/>
    <property type="match status" value="1"/>
</dbReference>
<proteinExistence type="predicted"/>
<name>A0A520MP02_9GAMM</name>
<dbReference type="Gene3D" id="2.40.128.520">
    <property type="match status" value="1"/>
</dbReference>
<feature type="domain" description="DUF2147" evidence="1">
    <location>
        <begin position="37"/>
        <end position="149"/>
    </location>
</feature>
<reference evidence="2 3" key="1">
    <citation type="submission" date="2019-02" db="EMBL/GenBank/DDBJ databases">
        <title>Prokaryotic population dynamics and viral predation in marine succession experiment using metagenomics: the confinement effect.</title>
        <authorList>
            <person name="Haro-Moreno J.M."/>
            <person name="Rodriguez-Valera F."/>
            <person name="Lopez-Perez M."/>
        </authorList>
    </citation>
    <scope>NUCLEOTIDE SEQUENCE [LARGE SCALE GENOMIC DNA]</scope>
    <source>
        <strain evidence="2">MED-G170</strain>
    </source>
</reference>
<dbReference type="InterPro" id="IPR019223">
    <property type="entry name" value="DUF2147"/>
</dbReference>
<dbReference type="PANTHER" id="PTHR36919">
    <property type="entry name" value="BLR1215 PROTEIN"/>
    <property type="match status" value="1"/>
</dbReference>
<protein>
    <submittedName>
        <fullName evidence="2">DUF2147 domain-containing protein</fullName>
    </submittedName>
</protein>
<dbReference type="Proteomes" id="UP000315889">
    <property type="component" value="Unassembled WGS sequence"/>
</dbReference>
<dbReference type="PANTHER" id="PTHR36919:SF3">
    <property type="entry name" value="BLL5882 PROTEIN"/>
    <property type="match status" value="1"/>
</dbReference>
<sequence length="156" mass="17742">MILQILTGDKIMRITFILLASLFSTTLWAENISTPSGLWNTVDDTTGEIRSTVKVTVDEDRLFGTIIEVHDPLEKNPTCVKCKGELKDLPIIGMQVINGLTLKKGVWGQGTLFDPESGKEYKGEVWLKGEYLMVRGYVGFFYRTQQWHKKLENKND</sequence>
<accession>A0A520MP02</accession>
<evidence type="ECO:0000313" key="2">
    <source>
        <dbReference type="EMBL" id="RZO22952.1"/>
    </source>
</evidence>
<comment type="caution">
    <text evidence="2">The sequence shown here is derived from an EMBL/GenBank/DDBJ whole genome shotgun (WGS) entry which is preliminary data.</text>
</comment>
<organism evidence="2 3">
    <name type="scientific">SAR92 clade bacterium</name>
    <dbReference type="NCBI Taxonomy" id="2315479"/>
    <lineage>
        <taxon>Bacteria</taxon>
        <taxon>Pseudomonadati</taxon>
        <taxon>Pseudomonadota</taxon>
        <taxon>Gammaproteobacteria</taxon>
        <taxon>Cellvibrionales</taxon>
        <taxon>Porticoccaceae</taxon>
        <taxon>SAR92 clade</taxon>
    </lineage>
</organism>
<evidence type="ECO:0000259" key="1">
    <source>
        <dbReference type="Pfam" id="PF09917"/>
    </source>
</evidence>